<evidence type="ECO:0000259" key="2">
    <source>
        <dbReference type="Pfam" id="PF02160"/>
    </source>
</evidence>
<evidence type="ECO:0000256" key="1">
    <source>
        <dbReference type="SAM" id="MobiDB-lite"/>
    </source>
</evidence>
<sequence length="264" mass="30415">MLHKQDSFSEEALEPLNQTVVFNGLNSSQQATHKIKQGHFLIEENKFRIPLIYAFDMRDSNGIEMLIGANFLRSMKGGIRIEGDEITIYKKVTKIKTSNQTEIAEIAELEVSEEEFLEINESIYFNQEGSRAFQEQFKPVIDRLKQQGYIGEEPLKHWKKNGELCKLDIINPDVTIEDKPLKHVTPAMEDLFRKHVDSLLKIGCLIAPSKSRTQNDGDDRGNSGTNKLIPYNRKRSQRKRKECVQLQILELITQTKEPILSTRQ</sequence>
<reference evidence="3" key="2">
    <citation type="submission" date="2022-01" db="EMBL/GenBank/DDBJ databases">
        <authorList>
            <person name="Yamashiro T."/>
            <person name="Shiraishi A."/>
            <person name="Satake H."/>
            <person name="Nakayama K."/>
        </authorList>
    </citation>
    <scope>NUCLEOTIDE SEQUENCE</scope>
</reference>
<feature type="region of interest" description="Disordered" evidence="1">
    <location>
        <begin position="211"/>
        <end position="236"/>
    </location>
</feature>
<proteinExistence type="predicted"/>
<protein>
    <submittedName>
        <fullName evidence="3">TPA: Orf y</fullName>
    </submittedName>
</protein>
<keyword evidence="4" id="KW-1185">Reference proteome</keyword>
<comment type="caution">
    <text evidence="3">The sequence shown here is derived from an EMBL/GenBank/DDBJ whole genome shotgun (WGS) entry which is preliminary data.</text>
</comment>
<dbReference type="InterPro" id="IPR000588">
    <property type="entry name" value="Pept_A3A"/>
</dbReference>
<gene>
    <name evidence="3" type="ORF">Tco_0750564</name>
</gene>
<dbReference type="Proteomes" id="UP001151760">
    <property type="component" value="Unassembled WGS sequence"/>
</dbReference>
<reference evidence="3" key="1">
    <citation type="journal article" date="2022" name="Int. J. Mol. Sci.">
        <title>Draft Genome of Tanacetum Coccineum: Genomic Comparison of Closely Related Tanacetum-Family Plants.</title>
        <authorList>
            <person name="Yamashiro T."/>
            <person name="Shiraishi A."/>
            <person name="Nakayama K."/>
            <person name="Satake H."/>
        </authorList>
    </citation>
    <scope>NUCLEOTIDE SEQUENCE</scope>
</reference>
<name>A0ABQ4Z575_9ASTR</name>
<organism evidence="3 4">
    <name type="scientific">Tanacetum coccineum</name>
    <dbReference type="NCBI Taxonomy" id="301880"/>
    <lineage>
        <taxon>Eukaryota</taxon>
        <taxon>Viridiplantae</taxon>
        <taxon>Streptophyta</taxon>
        <taxon>Embryophyta</taxon>
        <taxon>Tracheophyta</taxon>
        <taxon>Spermatophyta</taxon>
        <taxon>Magnoliopsida</taxon>
        <taxon>eudicotyledons</taxon>
        <taxon>Gunneridae</taxon>
        <taxon>Pentapetalae</taxon>
        <taxon>asterids</taxon>
        <taxon>campanulids</taxon>
        <taxon>Asterales</taxon>
        <taxon>Asteraceae</taxon>
        <taxon>Asteroideae</taxon>
        <taxon>Anthemideae</taxon>
        <taxon>Anthemidinae</taxon>
        <taxon>Tanacetum</taxon>
    </lineage>
</organism>
<feature type="domain" description="Peptidase A3A" evidence="2">
    <location>
        <begin position="27"/>
        <end position="127"/>
    </location>
</feature>
<dbReference type="EMBL" id="BQNB010010943">
    <property type="protein sequence ID" value="GJS84023.1"/>
    <property type="molecule type" value="Genomic_DNA"/>
</dbReference>
<evidence type="ECO:0000313" key="4">
    <source>
        <dbReference type="Proteomes" id="UP001151760"/>
    </source>
</evidence>
<dbReference type="Pfam" id="PF02160">
    <property type="entry name" value="Peptidase_A3"/>
    <property type="match status" value="1"/>
</dbReference>
<accession>A0ABQ4Z575</accession>
<evidence type="ECO:0000313" key="3">
    <source>
        <dbReference type="EMBL" id="GJS84023.1"/>
    </source>
</evidence>